<dbReference type="Pfam" id="PF11162">
    <property type="entry name" value="DUF2946"/>
    <property type="match status" value="1"/>
</dbReference>
<dbReference type="InterPro" id="IPR021333">
    <property type="entry name" value="DUF2946"/>
</dbReference>
<reference evidence="2" key="1">
    <citation type="journal article" date="2019" name="Int. J. Syst. Evol. Microbiol.">
        <title>The Global Catalogue of Microorganisms (GCM) 10K type strain sequencing project: providing services to taxonomists for standard genome sequencing and annotation.</title>
        <authorList>
            <consortium name="The Broad Institute Genomics Platform"/>
            <consortium name="The Broad Institute Genome Sequencing Center for Infectious Disease"/>
            <person name="Wu L."/>
            <person name="Ma J."/>
        </authorList>
    </citation>
    <scope>NUCLEOTIDE SEQUENCE [LARGE SCALE GENOMIC DNA]</scope>
    <source>
        <strain evidence="2">JCM 17066</strain>
    </source>
</reference>
<evidence type="ECO:0000313" key="1">
    <source>
        <dbReference type="EMBL" id="MFC5475711.1"/>
    </source>
</evidence>
<comment type="caution">
    <text evidence="1">The sequence shown here is derived from an EMBL/GenBank/DDBJ whole genome shotgun (WGS) entry which is preliminary data.</text>
</comment>
<proteinExistence type="predicted"/>
<name>A0ABW0MFR5_9BURK</name>
<protein>
    <submittedName>
        <fullName evidence="1">DUF2946 domain-containing protein</fullName>
    </submittedName>
</protein>
<evidence type="ECO:0000313" key="2">
    <source>
        <dbReference type="Proteomes" id="UP001596045"/>
    </source>
</evidence>
<dbReference type="EMBL" id="JBHSMT010000028">
    <property type="protein sequence ID" value="MFC5475711.1"/>
    <property type="molecule type" value="Genomic_DNA"/>
</dbReference>
<gene>
    <name evidence="1" type="ORF">ACFPM8_17245</name>
</gene>
<organism evidence="1 2">
    <name type="scientific">Paraherbaspirillum soli</name>
    <dbReference type="NCBI Taxonomy" id="631222"/>
    <lineage>
        <taxon>Bacteria</taxon>
        <taxon>Pseudomonadati</taxon>
        <taxon>Pseudomonadota</taxon>
        <taxon>Betaproteobacteria</taxon>
        <taxon>Burkholderiales</taxon>
        <taxon>Oxalobacteraceae</taxon>
        <taxon>Paraherbaspirillum</taxon>
    </lineage>
</organism>
<accession>A0ABW0MFR5</accession>
<keyword evidence="2" id="KW-1185">Reference proteome</keyword>
<dbReference type="Proteomes" id="UP001596045">
    <property type="component" value="Unassembled WGS sequence"/>
</dbReference>
<dbReference type="RefSeq" id="WP_378999257.1">
    <property type="nucleotide sequence ID" value="NZ_JBHSMT010000028.1"/>
</dbReference>
<sequence>MTSSLRRFIKLNAWIAIFAILLNALAPSVTAGKAYASGKPMAIMGLGLIAHHMPSPDAAAPADTAPKKAAGTAETCPFCGVHAGSFGLPALPPVTLVSAAAIAFFSHAWIEVLQPAAHWPDYRSRAPPISLKLFQIPMS</sequence>